<gene>
    <name evidence="7" type="ORF">HNR57_000391</name>
</gene>
<dbReference type="Proteomes" id="UP000591537">
    <property type="component" value="Unassembled WGS sequence"/>
</dbReference>
<dbReference type="PANTHER" id="PTHR42988:SF2">
    <property type="entry name" value="CYCLIC NUCLEOTIDE PHOSPHODIESTERASE CBUA0032-RELATED"/>
    <property type="match status" value="1"/>
</dbReference>
<dbReference type="GO" id="GO:0046872">
    <property type="term" value="F:metal ion binding"/>
    <property type="evidence" value="ECO:0007669"/>
    <property type="project" value="UniProtKB-KW"/>
</dbReference>
<proteinExistence type="inferred from homology"/>
<dbReference type="RefSeq" id="WP_184554948.1">
    <property type="nucleotide sequence ID" value="NZ_BAAARS010000001.1"/>
</dbReference>
<name>A0A7W9T7S3_9ACTN</name>
<evidence type="ECO:0000256" key="4">
    <source>
        <dbReference type="ARBA" id="ARBA00025742"/>
    </source>
</evidence>
<evidence type="ECO:0000256" key="2">
    <source>
        <dbReference type="ARBA" id="ARBA00022801"/>
    </source>
</evidence>
<evidence type="ECO:0000313" key="7">
    <source>
        <dbReference type="EMBL" id="MBB6074507.1"/>
    </source>
</evidence>
<dbReference type="AlphaFoldDB" id="A0A7W9T7S3"/>
<keyword evidence="3" id="KW-0408">Iron</keyword>
<feature type="domain" description="Calcineurin-like phosphoesterase" evidence="6">
    <location>
        <begin position="1"/>
        <end position="209"/>
    </location>
</feature>
<dbReference type="EMBL" id="JACHGV010000001">
    <property type="protein sequence ID" value="MBB6074507.1"/>
    <property type="molecule type" value="Genomic_DNA"/>
</dbReference>
<dbReference type="PANTHER" id="PTHR42988">
    <property type="entry name" value="PHOSPHOHYDROLASE"/>
    <property type="match status" value="1"/>
</dbReference>
<dbReference type="SUPFAM" id="SSF56300">
    <property type="entry name" value="Metallo-dependent phosphatases"/>
    <property type="match status" value="1"/>
</dbReference>
<feature type="compositionally biased region" description="Basic and acidic residues" evidence="5">
    <location>
        <begin position="1"/>
        <end position="18"/>
    </location>
</feature>
<dbReference type="Gene3D" id="3.60.21.10">
    <property type="match status" value="1"/>
</dbReference>
<evidence type="ECO:0000256" key="3">
    <source>
        <dbReference type="ARBA" id="ARBA00023004"/>
    </source>
</evidence>
<reference evidence="7 8" key="1">
    <citation type="submission" date="2020-08" db="EMBL/GenBank/DDBJ databases">
        <title>Genomic Encyclopedia of Type Strains, Phase IV (KMG-IV): sequencing the most valuable type-strain genomes for metagenomic binning, comparative biology and taxonomic classification.</title>
        <authorList>
            <person name="Goeker M."/>
        </authorList>
    </citation>
    <scope>NUCLEOTIDE SEQUENCE [LARGE SCALE GENOMIC DNA]</scope>
    <source>
        <strain evidence="7 8">DSM 43350</strain>
    </source>
</reference>
<feature type="region of interest" description="Disordered" evidence="5">
    <location>
        <begin position="1"/>
        <end position="21"/>
    </location>
</feature>
<comment type="similarity">
    <text evidence="4">Belongs to the cyclic nucleotide phosphodiesterase class-III family.</text>
</comment>
<dbReference type="Pfam" id="PF00149">
    <property type="entry name" value="Metallophos"/>
    <property type="match status" value="1"/>
</dbReference>
<dbReference type="InterPro" id="IPR050884">
    <property type="entry name" value="CNP_phosphodiesterase-III"/>
</dbReference>
<dbReference type="InterPro" id="IPR004843">
    <property type="entry name" value="Calcineurin-like_PHP"/>
</dbReference>
<keyword evidence="1" id="KW-0479">Metal-binding</keyword>
<protein>
    <submittedName>
        <fullName evidence="7">3',5'-cyclic AMP phosphodiesterase CpdA</fullName>
    </submittedName>
</protein>
<dbReference type="GO" id="GO:0016787">
    <property type="term" value="F:hydrolase activity"/>
    <property type="evidence" value="ECO:0007669"/>
    <property type="project" value="UniProtKB-KW"/>
</dbReference>
<evidence type="ECO:0000313" key="8">
    <source>
        <dbReference type="Proteomes" id="UP000591537"/>
    </source>
</evidence>
<keyword evidence="2" id="KW-0378">Hydrolase</keyword>
<organism evidence="7 8">
    <name type="scientific">Streptomyces paradoxus</name>
    <dbReference type="NCBI Taxonomy" id="66375"/>
    <lineage>
        <taxon>Bacteria</taxon>
        <taxon>Bacillati</taxon>
        <taxon>Actinomycetota</taxon>
        <taxon>Actinomycetes</taxon>
        <taxon>Kitasatosporales</taxon>
        <taxon>Streptomycetaceae</taxon>
        <taxon>Streptomyces</taxon>
    </lineage>
</organism>
<comment type="caution">
    <text evidence="7">The sequence shown here is derived from an EMBL/GenBank/DDBJ whole genome shotgun (WGS) entry which is preliminary data.</text>
</comment>
<evidence type="ECO:0000259" key="6">
    <source>
        <dbReference type="Pfam" id="PF00149"/>
    </source>
</evidence>
<keyword evidence="8" id="KW-1185">Reference proteome</keyword>
<sequence length="293" mass="31882">MRILHLSDTHLDRRDAPNKHGVNATQSLRRMLADLRHLRAVDTIVVSGDIADDGSPEAYVAARAIVREFAAERNVPVIYSTGNHDERQAFAKVLGSGHLDPDGSDRADTLIASHEAERAAVSLVDGHRFITLDSLVPGKGYGHLSRTQLDWLRDVLGTPAPHGTVLVFHHPPITLDVEVQQALGLQNPSELVDTIRGSDVRLILCGHFHLQIFGFLETVPVWVTPGVVSRVDLTAAPRTERAVRGASATLVQLGAHGPLFHTLHARDPQAGETVYELDEQQLRSVIDELGAGT</sequence>
<evidence type="ECO:0000256" key="5">
    <source>
        <dbReference type="SAM" id="MobiDB-lite"/>
    </source>
</evidence>
<accession>A0A7W9T7S3</accession>
<dbReference type="InterPro" id="IPR029052">
    <property type="entry name" value="Metallo-depent_PP-like"/>
</dbReference>
<evidence type="ECO:0000256" key="1">
    <source>
        <dbReference type="ARBA" id="ARBA00022723"/>
    </source>
</evidence>